<keyword evidence="4" id="KW-0408">Iron</keyword>
<name>W6V3U2_ECHGR</name>
<evidence type="ECO:0000256" key="6">
    <source>
        <dbReference type="ARBA" id="ARBA00023128"/>
    </source>
</evidence>
<evidence type="ECO:0000256" key="2">
    <source>
        <dbReference type="ARBA" id="ARBA00022723"/>
    </source>
</evidence>
<dbReference type="InterPro" id="IPR015324">
    <property type="entry name" value="Ribosomal_Rsm22-like"/>
</dbReference>
<organism evidence="8 9">
    <name type="scientific">Echinococcus granulosus</name>
    <name type="common">Hydatid tapeworm</name>
    <dbReference type="NCBI Taxonomy" id="6210"/>
    <lineage>
        <taxon>Eukaryota</taxon>
        <taxon>Metazoa</taxon>
        <taxon>Spiralia</taxon>
        <taxon>Lophotrochozoa</taxon>
        <taxon>Platyhelminthes</taxon>
        <taxon>Cestoda</taxon>
        <taxon>Eucestoda</taxon>
        <taxon>Cyclophyllidea</taxon>
        <taxon>Taeniidae</taxon>
        <taxon>Echinococcus</taxon>
        <taxon>Echinococcus granulosus group</taxon>
    </lineage>
</organism>
<keyword evidence="3" id="KW-0809">Transit peptide</keyword>
<dbReference type="KEGG" id="egl:EGR_04360"/>
<dbReference type="RefSeq" id="XP_024351930.1">
    <property type="nucleotide sequence ID" value="XM_024493609.1"/>
</dbReference>
<dbReference type="AlphaFoldDB" id="W6V3U2"/>
<gene>
    <name evidence="8" type="ORF">EGR_04360</name>
</gene>
<dbReference type="GO" id="GO:0008168">
    <property type="term" value="F:methyltransferase activity"/>
    <property type="evidence" value="ECO:0007669"/>
    <property type="project" value="InterPro"/>
</dbReference>
<keyword evidence="6" id="KW-0496">Mitochondrion</keyword>
<dbReference type="GO" id="GO:0046872">
    <property type="term" value="F:metal ion binding"/>
    <property type="evidence" value="ECO:0007669"/>
    <property type="project" value="UniProtKB-KW"/>
</dbReference>
<dbReference type="GO" id="GO:0051536">
    <property type="term" value="F:iron-sulfur cluster binding"/>
    <property type="evidence" value="ECO:0007669"/>
    <property type="project" value="UniProtKB-KW"/>
</dbReference>
<dbReference type="GO" id="GO:0005763">
    <property type="term" value="C:mitochondrial small ribosomal subunit"/>
    <property type="evidence" value="ECO:0007669"/>
    <property type="project" value="TreeGrafter"/>
</dbReference>
<dbReference type="GeneID" id="36340075"/>
<dbReference type="PANTHER" id="PTHR13184:SF5">
    <property type="entry name" value="METHYLTRANSFERASE-LIKE PROTEIN 17, MITOCHONDRIAL"/>
    <property type="match status" value="1"/>
</dbReference>
<dbReference type="Pfam" id="PF09243">
    <property type="entry name" value="Rsm22"/>
    <property type="match status" value="1"/>
</dbReference>
<evidence type="ECO:0000256" key="3">
    <source>
        <dbReference type="ARBA" id="ARBA00022946"/>
    </source>
</evidence>
<evidence type="ECO:0000256" key="4">
    <source>
        <dbReference type="ARBA" id="ARBA00023004"/>
    </source>
</evidence>
<dbReference type="CTD" id="36340075"/>
<dbReference type="GO" id="GO:0003735">
    <property type="term" value="F:structural constituent of ribosome"/>
    <property type="evidence" value="ECO:0007669"/>
    <property type="project" value="TreeGrafter"/>
</dbReference>
<dbReference type="Proteomes" id="UP000019149">
    <property type="component" value="Unassembled WGS sequence"/>
</dbReference>
<dbReference type="OMA" id="CPHDQGC"/>
<proteinExistence type="predicted"/>
<comment type="function">
    <text evidence="7">Mitochondrial ribosome (mitoribosome) assembly factor. Binds at the interface of the head and body domains of the mitochondrial small ribosomal subunit (mt-SSU), occluding the mRNA channel and preventing compaction of the head domain towards the body. Probable inactive methyltransferase: retains the characteristic folding and ability to bind S-adenosyl-L-methionine, but it probably lost its methyltransferase activity.</text>
</comment>
<comment type="caution">
    <text evidence="8">The sequence shown here is derived from an EMBL/GenBank/DDBJ whole genome shotgun (WGS) entry which is preliminary data.</text>
</comment>
<dbReference type="InterPro" id="IPR052571">
    <property type="entry name" value="Mt_RNA_Methyltransferase"/>
</dbReference>
<dbReference type="EMBL" id="APAU02000027">
    <property type="protein sequence ID" value="EUB60734.1"/>
    <property type="molecule type" value="Genomic_DNA"/>
</dbReference>
<evidence type="ECO:0000256" key="5">
    <source>
        <dbReference type="ARBA" id="ARBA00023014"/>
    </source>
</evidence>
<dbReference type="GO" id="GO:0006412">
    <property type="term" value="P:translation"/>
    <property type="evidence" value="ECO:0007669"/>
    <property type="project" value="InterPro"/>
</dbReference>
<evidence type="ECO:0000256" key="1">
    <source>
        <dbReference type="ARBA" id="ARBA00004173"/>
    </source>
</evidence>
<comment type="subcellular location">
    <subcellularLocation>
        <location evidence="1">Mitochondrion</location>
    </subcellularLocation>
</comment>
<dbReference type="PANTHER" id="PTHR13184">
    <property type="entry name" value="37S RIBOSOMAL PROTEIN S22"/>
    <property type="match status" value="1"/>
</dbReference>
<evidence type="ECO:0000313" key="9">
    <source>
        <dbReference type="Proteomes" id="UP000019149"/>
    </source>
</evidence>
<keyword evidence="2" id="KW-0479">Metal-binding</keyword>
<accession>W6V3U2</accession>
<protein>
    <recommendedName>
        <fullName evidence="10">Huntingtin interacting protein</fullName>
    </recommendedName>
</protein>
<evidence type="ECO:0000313" key="8">
    <source>
        <dbReference type="EMBL" id="EUB60734.1"/>
    </source>
</evidence>
<sequence length="511" mass="57487">MLAVLNDQKLPKDVCRPNMKAATSATKYFQKTVSGTKKYVVAPDFHQKMLQLKQSTPSSTSDIEMPSRFALRRHEYYLTLPTLTLPEPLDLAATDCLREYSLFSIKHLSQLSSRLVNYLHDRELLFEEEIIERMKRSCKERTQNDEGNSGKADAGIDFALQYHTGTPFVGAERSEREVRRAHLSAWKSLEYTEKNSLLYLVGRLAPNFAVACRILYELRKRCPLFVPYTFFDFASGLGTYTWAVNTVWPAGCVREHHLVEASGPMMGLSEFLLTKRGQGVTPNTTVFPGVRHRRFMPSSAVTGDLVMSGYALLEMAGEHDRRRIVENLWSRTTGFLVLIEEGTKGGHTALLEARDWLIQNGGADMHIFAPCPHKFACSRAGMGCKSSVKYYQFGLTRDATCPSEEAFSYLIVSRGDWRRFTKKGTPMKETEMSTHPRIVSPTPVGGAAAIDVDLCLPDGNCERVIFSKSGTQRTLYFFLRNARAGDIAPCERLCDSETEAKPHEQPDNSES</sequence>
<keyword evidence="5" id="KW-0411">Iron-sulfur</keyword>
<keyword evidence="9" id="KW-1185">Reference proteome</keyword>
<dbReference type="OrthoDB" id="421327at2759"/>
<reference evidence="8 9" key="1">
    <citation type="journal article" date="2013" name="Nat. Genet.">
        <title>The genome of the hydatid tapeworm Echinococcus granulosus.</title>
        <authorList>
            <person name="Zheng H."/>
            <person name="Zhang W."/>
            <person name="Zhang L."/>
            <person name="Zhang Z."/>
            <person name="Li J."/>
            <person name="Lu G."/>
            <person name="Zhu Y."/>
            <person name="Wang Y."/>
            <person name="Huang Y."/>
            <person name="Liu J."/>
            <person name="Kang H."/>
            <person name="Chen J."/>
            <person name="Wang L."/>
            <person name="Chen A."/>
            <person name="Yu S."/>
            <person name="Gao Z."/>
            <person name="Jin L."/>
            <person name="Gu W."/>
            <person name="Wang Z."/>
            <person name="Zhao L."/>
            <person name="Shi B."/>
            <person name="Wen H."/>
            <person name="Lin R."/>
            <person name="Jones M.K."/>
            <person name="Brejova B."/>
            <person name="Vinar T."/>
            <person name="Zhao G."/>
            <person name="McManus D.P."/>
            <person name="Chen Z."/>
            <person name="Zhou Y."/>
            <person name="Wang S."/>
        </authorList>
    </citation>
    <scope>NUCLEOTIDE SEQUENCE [LARGE SCALE GENOMIC DNA]</scope>
</reference>
<evidence type="ECO:0000256" key="7">
    <source>
        <dbReference type="ARBA" id="ARBA00045681"/>
    </source>
</evidence>
<dbReference type="STRING" id="6210.W6V3U2"/>
<evidence type="ECO:0008006" key="10">
    <source>
        <dbReference type="Google" id="ProtNLM"/>
    </source>
</evidence>